<proteinExistence type="predicted"/>
<sequence length="37" mass="4062">MKVAVINYSGSVRKTLISSYLLAPRLTGAKFYAVETI</sequence>
<reference evidence="1" key="1">
    <citation type="submission" date="2018-01" db="EMBL/GenBank/DDBJ databases">
        <title>Complete Sequence of plasmid pCTXM-2248.</title>
        <authorList>
            <person name="Li M."/>
            <person name="Li F."/>
            <person name="Tong Y."/>
        </authorList>
    </citation>
    <scope>NUCLEOTIDE SEQUENCE</scope>
    <source>
        <strain evidence="1">2248</strain>
        <plasmid evidence="1">pCTXM-2248</plasmid>
    </source>
</reference>
<dbReference type="EMBL" id="MG836696">
    <property type="protein sequence ID" value="AXJ99322.1"/>
    <property type="molecule type" value="Genomic_DNA"/>
</dbReference>
<keyword evidence="1" id="KW-0614">Plasmid</keyword>
<name>A0A345X069_ECOLX</name>
<accession>A0A345X069</accession>
<evidence type="ECO:0008006" key="2">
    <source>
        <dbReference type="Google" id="ProtNLM"/>
    </source>
</evidence>
<protein>
    <recommendedName>
        <fullName evidence="2">Plasmid stabilization protein</fullName>
    </recommendedName>
</protein>
<dbReference type="AlphaFoldDB" id="A0A345X069"/>
<evidence type="ECO:0000313" key="1">
    <source>
        <dbReference type="EMBL" id="AXJ99322.1"/>
    </source>
</evidence>
<geneLocation type="plasmid" evidence="1">
    <name>pCTXM-2248</name>
</geneLocation>
<organism evidence="1">
    <name type="scientific">Escherichia coli</name>
    <dbReference type="NCBI Taxonomy" id="562"/>
    <lineage>
        <taxon>Bacteria</taxon>
        <taxon>Pseudomonadati</taxon>
        <taxon>Pseudomonadota</taxon>
        <taxon>Gammaproteobacteria</taxon>
        <taxon>Enterobacterales</taxon>
        <taxon>Enterobacteriaceae</taxon>
        <taxon>Escherichia</taxon>
    </lineage>
</organism>